<evidence type="ECO:0000313" key="3">
    <source>
        <dbReference type="Proteomes" id="UP000807342"/>
    </source>
</evidence>
<sequence>MPHKAKDKPTTNAMMTYKPSAATEQFLAMMDQNHHVVSIFTPHELMKLGGFNWMEIRNDLVRMNFNEVDASTQDNSIAIKINNDNNTLSYEELSPTGKLTNAIAAFGQWFEGNNIADDECPSLINNIRHLTMMFSLIPAPHHCPTPPLCICPHQDNAPPCCHLHTNDIPPSPPCAHPHCNNKDTPMEPPTPTHAFSKAASQTPAPSHKASMPPPPPTAVVTLPAAVASSASAGPCGQPSYTGAVARNLNPAAPPFIHGPPHAPAAIPAQNPQPTSSKHLKWPFFATHRPMHRQFYIEALTIPSDTSLPSLVNMANHALTHARSTLKVDSAHISPHGITCVTVAVPSTSDLNIIKATLSGGLLRAYISIPVSRSFIKIIDVPFFKDGTTTPFSNTEVDTQLQRSIIPSDYVVHWCYVWNSPKADSATVWVDLADSQ</sequence>
<accession>A0A9P5WYQ0</accession>
<organism evidence="2 3">
    <name type="scientific">Macrolepiota fuliginosa MF-IS2</name>
    <dbReference type="NCBI Taxonomy" id="1400762"/>
    <lineage>
        <taxon>Eukaryota</taxon>
        <taxon>Fungi</taxon>
        <taxon>Dikarya</taxon>
        <taxon>Basidiomycota</taxon>
        <taxon>Agaricomycotina</taxon>
        <taxon>Agaricomycetes</taxon>
        <taxon>Agaricomycetidae</taxon>
        <taxon>Agaricales</taxon>
        <taxon>Agaricineae</taxon>
        <taxon>Agaricaceae</taxon>
        <taxon>Macrolepiota</taxon>
    </lineage>
</organism>
<evidence type="ECO:0000313" key="2">
    <source>
        <dbReference type="EMBL" id="KAF9441573.1"/>
    </source>
</evidence>
<feature type="region of interest" description="Disordered" evidence="1">
    <location>
        <begin position="185"/>
        <end position="217"/>
    </location>
</feature>
<gene>
    <name evidence="2" type="ORF">P691DRAFT_791117</name>
</gene>
<dbReference type="AlphaFoldDB" id="A0A9P5WYQ0"/>
<reference evidence="2" key="1">
    <citation type="submission" date="2020-11" db="EMBL/GenBank/DDBJ databases">
        <authorList>
            <consortium name="DOE Joint Genome Institute"/>
            <person name="Ahrendt S."/>
            <person name="Riley R."/>
            <person name="Andreopoulos W."/>
            <person name="Labutti K."/>
            <person name="Pangilinan J."/>
            <person name="Ruiz-Duenas F.J."/>
            <person name="Barrasa J.M."/>
            <person name="Sanchez-Garcia M."/>
            <person name="Camarero S."/>
            <person name="Miyauchi S."/>
            <person name="Serrano A."/>
            <person name="Linde D."/>
            <person name="Babiker R."/>
            <person name="Drula E."/>
            <person name="Ayuso-Fernandez I."/>
            <person name="Pacheco R."/>
            <person name="Padilla G."/>
            <person name="Ferreira P."/>
            <person name="Barriuso J."/>
            <person name="Kellner H."/>
            <person name="Castanera R."/>
            <person name="Alfaro M."/>
            <person name="Ramirez L."/>
            <person name="Pisabarro A.G."/>
            <person name="Kuo A."/>
            <person name="Tritt A."/>
            <person name="Lipzen A."/>
            <person name="He G."/>
            <person name="Yan M."/>
            <person name="Ng V."/>
            <person name="Cullen D."/>
            <person name="Martin F."/>
            <person name="Rosso M.-N."/>
            <person name="Henrissat B."/>
            <person name="Hibbett D."/>
            <person name="Martinez A.T."/>
            <person name="Grigoriev I.V."/>
        </authorList>
    </citation>
    <scope>NUCLEOTIDE SEQUENCE</scope>
    <source>
        <strain evidence="2">MF-IS2</strain>
    </source>
</reference>
<evidence type="ECO:0000256" key="1">
    <source>
        <dbReference type="SAM" id="MobiDB-lite"/>
    </source>
</evidence>
<dbReference type="OrthoDB" id="3123246at2759"/>
<dbReference type="EMBL" id="MU151857">
    <property type="protein sequence ID" value="KAF9441573.1"/>
    <property type="molecule type" value="Genomic_DNA"/>
</dbReference>
<protein>
    <submittedName>
        <fullName evidence="2">Uncharacterized protein</fullName>
    </submittedName>
</protein>
<proteinExistence type="predicted"/>
<dbReference type="Proteomes" id="UP000807342">
    <property type="component" value="Unassembled WGS sequence"/>
</dbReference>
<comment type="caution">
    <text evidence="2">The sequence shown here is derived from an EMBL/GenBank/DDBJ whole genome shotgun (WGS) entry which is preliminary data.</text>
</comment>
<name>A0A9P5WYQ0_9AGAR</name>
<keyword evidence="3" id="KW-1185">Reference proteome</keyword>